<dbReference type="PANTHER" id="PTHR11739:SF4">
    <property type="entry name" value="CITRATE SYNTHASE, PEROXISOMAL"/>
    <property type="match status" value="1"/>
</dbReference>
<keyword evidence="2" id="KW-0808">Transferase</keyword>
<evidence type="ECO:0000256" key="1">
    <source>
        <dbReference type="ARBA" id="ARBA00010566"/>
    </source>
</evidence>
<organism evidence="3 4">
    <name type="scientific">Catenulispora acidiphila (strain DSM 44928 / JCM 14897 / NBRC 102108 / NRRL B-24433 / ID139908)</name>
    <dbReference type="NCBI Taxonomy" id="479433"/>
    <lineage>
        <taxon>Bacteria</taxon>
        <taxon>Bacillati</taxon>
        <taxon>Actinomycetota</taxon>
        <taxon>Actinomycetes</taxon>
        <taxon>Catenulisporales</taxon>
        <taxon>Catenulisporaceae</taxon>
        <taxon>Catenulispora</taxon>
    </lineage>
</organism>
<gene>
    <name evidence="3" type="ordered locus">Caci_2128</name>
</gene>
<accession>C7QHM2</accession>
<dbReference type="Gene3D" id="1.10.580.10">
    <property type="entry name" value="Citrate Synthase, domain 1"/>
    <property type="match status" value="2"/>
</dbReference>
<dbReference type="PANTHER" id="PTHR11739">
    <property type="entry name" value="CITRATE SYNTHASE"/>
    <property type="match status" value="1"/>
</dbReference>
<evidence type="ECO:0000313" key="4">
    <source>
        <dbReference type="Proteomes" id="UP000000851"/>
    </source>
</evidence>
<protein>
    <submittedName>
        <fullName evidence="3">Citrate synthase</fullName>
    </submittedName>
</protein>
<dbReference type="InterPro" id="IPR002020">
    <property type="entry name" value="Citrate_synthase"/>
</dbReference>
<reference evidence="3 4" key="1">
    <citation type="journal article" date="2009" name="Stand. Genomic Sci.">
        <title>Complete genome sequence of Catenulispora acidiphila type strain (ID 139908).</title>
        <authorList>
            <person name="Copeland A."/>
            <person name="Lapidus A."/>
            <person name="Glavina Del Rio T."/>
            <person name="Nolan M."/>
            <person name="Lucas S."/>
            <person name="Chen F."/>
            <person name="Tice H."/>
            <person name="Cheng J.F."/>
            <person name="Bruce D."/>
            <person name="Goodwin L."/>
            <person name="Pitluck S."/>
            <person name="Mikhailova N."/>
            <person name="Pati A."/>
            <person name="Ivanova N."/>
            <person name="Mavromatis K."/>
            <person name="Chen A."/>
            <person name="Palaniappan K."/>
            <person name="Chain P."/>
            <person name="Land M."/>
            <person name="Hauser L."/>
            <person name="Chang Y.J."/>
            <person name="Jeffries C.D."/>
            <person name="Chertkov O."/>
            <person name="Brettin T."/>
            <person name="Detter J.C."/>
            <person name="Han C."/>
            <person name="Ali Z."/>
            <person name="Tindall B.J."/>
            <person name="Goker M."/>
            <person name="Bristow J."/>
            <person name="Eisen J.A."/>
            <person name="Markowitz V."/>
            <person name="Hugenholtz P."/>
            <person name="Kyrpides N.C."/>
            <person name="Klenk H.P."/>
        </authorList>
    </citation>
    <scope>NUCLEOTIDE SEQUENCE [LARGE SCALE GENOMIC DNA]</scope>
    <source>
        <strain evidence="4">DSM 44928 / JCM 14897 / NBRC 102108 / NRRL B-24433 / ID139908</strain>
    </source>
</reference>
<dbReference type="CDD" id="cd06100">
    <property type="entry name" value="CCL_ACL-C"/>
    <property type="match status" value="1"/>
</dbReference>
<dbReference type="AlphaFoldDB" id="C7QHM2"/>
<dbReference type="eggNOG" id="COG0372">
    <property type="taxonomic scope" value="Bacteria"/>
</dbReference>
<dbReference type="HOGENOM" id="CLU_070533_1_0_11"/>
<dbReference type="GO" id="GO:0006099">
    <property type="term" value="P:tricarboxylic acid cycle"/>
    <property type="evidence" value="ECO:0007669"/>
    <property type="project" value="TreeGrafter"/>
</dbReference>
<dbReference type="EMBL" id="CP001700">
    <property type="protein sequence ID" value="ACU71047.1"/>
    <property type="molecule type" value="Genomic_DNA"/>
</dbReference>
<name>C7QHM2_CATAD</name>
<proteinExistence type="inferred from homology"/>
<evidence type="ECO:0000256" key="2">
    <source>
        <dbReference type="ARBA" id="ARBA00022679"/>
    </source>
</evidence>
<dbReference type="RefSeq" id="WP_012786340.1">
    <property type="nucleotide sequence ID" value="NC_013131.1"/>
</dbReference>
<dbReference type="Pfam" id="PF00285">
    <property type="entry name" value="Citrate_synt"/>
    <property type="match status" value="1"/>
</dbReference>
<dbReference type="STRING" id="479433.Caci_2128"/>
<dbReference type="GO" id="GO:0046912">
    <property type="term" value="F:acyltransferase activity, acyl groups converted into alkyl on transfer"/>
    <property type="evidence" value="ECO:0007669"/>
    <property type="project" value="InterPro"/>
</dbReference>
<dbReference type="KEGG" id="cai:Caci_2128"/>
<dbReference type="InterPro" id="IPR036969">
    <property type="entry name" value="Citrate_synthase_sf"/>
</dbReference>
<comment type="similarity">
    <text evidence="1">Belongs to the citrate synthase family.</text>
</comment>
<dbReference type="SUPFAM" id="SSF48256">
    <property type="entry name" value="Citrate synthase"/>
    <property type="match status" value="1"/>
</dbReference>
<dbReference type="Proteomes" id="UP000000851">
    <property type="component" value="Chromosome"/>
</dbReference>
<evidence type="ECO:0000313" key="3">
    <source>
        <dbReference type="EMBL" id="ACU71047.1"/>
    </source>
</evidence>
<dbReference type="InterPro" id="IPR016142">
    <property type="entry name" value="Citrate_synth-like_lrg_a-sub"/>
</dbReference>
<dbReference type="GO" id="GO:0005975">
    <property type="term" value="P:carbohydrate metabolic process"/>
    <property type="evidence" value="ECO:0007669"/>
    <property type="project" value="TreeGrafter"/>
</dbReference>
<dbReference type="GO" id="GO:0005829">
    <property type="term" value="C:cytosol"/>
    <property type="evidence" value="ECO:0007669"/>
    <property type="project" value="TreeGrafter"/>
</dbReference>
<keyword evidence="4" id="KW-1185">Reference proteome</keyword>
<dbReference type="InParanoid" id="C7QHM2"/>
<dbReference type="OrthoDB" id="3284791at2"/>
<sequence>MTDNAANTANAEKTPFHWKSNIAWKNRDRIVVRGYDVNELTGNLDFGQMLFLVLKGELPTEAQAKITNAMMVSLAEHAMSPSSATVRFATSGGAELNGAVSAGVAAIGRLHGTADRPATMYIGVEKRAADDGIPMQEAAALTVQEMRARRENMPGYHHAQHIRDPRTVRLLELSDKWGISSTYVAIARAMEDATEQVFGRRLWINGPGAMGCIGLDAGYTPPEMKAMFITARTLSLCAHSIEESTREKGWRASENSDMVQPLSLQMQGPNWYDGPADRALPTRLGE</sequence>